<reference evidence="11 12" key="1">
    <citation type="journal article" date="2018" name="Nat. Biotechnol.">
        <title>A standardized bacterial taxonomy based on genome phylogeny substantially revises the tree of life.</title>
        <authorList>
            <person name="Parks D.H."/>
            <person name="Chuvochina M."/>
            <person name="Waite D.W."/>
            <person name="Rinke C."/>
            <person name="Skarshewski A."/>
            <person name="Chaumeil P.A."/>
            <person name="Hugenholtz P."/>
        </authorList>
    </citation>
    <scope>NUCLEOTIDE SEQUENCE [LARGE SCALE GENOMIC DNA]</scope>
    <source>
        <strain evidence="11">UBA11728</strain>
    </source>
</reference>
<evidence type="ECO:0000256" key="3">
    <source>
        <dbReference type="ARBA" id="ARBA00013025"/>
    </source>
</evidence>
<sequence>MNYQEAIRYLRSYKRNTGELSLKNLNKLLDYMDHPEKKLKFIHVAGTNGKGSTCKMLSSILRLAGFKVGLFTSPFLETENEQIQINGEVIGNEDFAKVCKKVKDFTLYLMLDEIPTEFELTTAMAFQYFYDTKCDLVVLEVGLGGELDATNVIETPLVSVLTNIGIDHVDYLGTTLEEIASKKAGIIKENGIVVSYEQAKEVEEVIRLACEEKHNKLVFAEFSEIKLHQENLSRQKFSYKQNTNLSLSLIGEHQRKNAALALEVIHQLQTLGYKISDNAISEGFNYVTWPGRFEVLCKQPLVILDGGHNVQCVEAFSA</sequence>
<evidence type="ECO:0000256" key="7">
    <source>
        <dbReference type="ARBA" id="ARBA00022840"/>
    </source>
</evidence>
<dbReference type="EC" id="6.3.2.17" evidence="3"/>
<dbReference type="InterPro" id="IPR036565">
    <property type="entry name" value="Mur-like_cat_sf"/>
</dbReference>
<dbReference type="GO" id="GO:0004326">
    <property type="term" value="F:tetrahydrofolylpolyglutamate synthase activity"/>
    <property type="evidence" value="ECO:0007669"/>
    <property type="project" value="UniProtKB-EC"/>
</dbReference>
<evidence type="ECO:0000256" key="9">
    <source>
        <dbReference type="ARBA" id="ARBA00047493"/>
    </source>
</evidence>
<comment type="cofactor">
    <cofactor evidence="1">
        <name>Mg(2+)</name>
        <dbReference type="ChEBI" id="CHEBI:18420"/>
    </cofactor>
</comment>
<evidence type="ECO:0000256" key="8">
    <source>
        <dbReference type="ARBA" id="ARBA00022842"/>
    </source>
</evidence>
<keyword evidence="8" id="KW-0460">Magnesium</keyword>
<keyword evidence="6" id="KW-0547">Nucleotide-binding</keyword>
<evidence type="ECO:0000256" key="4">
    <source>
        <dbReference type="ARBA" id="ARBA00022598"/>
    </source>
</evidence>
<comment type="caution">
    <text evidence="11">The sequence shown here is derived from an EMBL/GenBank/DDBJ whole genome shotgun (WGS) entry which is preliminary data.</text>
</comment>
<dbReference type="NCBIfam" id="TIGR01499">
    <property type="entry name" value="folC"/>
    <property type="match status" value="1"/>
</dbReference>
<dbReference type="Gene3D" id="3.40.1190.10">
    <property type="entry name" value="Mur-like, catalytic domain"/>
    <property type="match status" value="1"/>
</dbReference>
<dbReference type="AlphaFoldDB" id="A0A3D2XB06"/>
<evidence type="ECO:0000256" key="6">
    <source>
        <dbReference type="ARBA" id="ARBA00022741"/>
    </source>
</evidence>
<evidence type="ECO:0000259" key="10">
    <source>
        <dbReference type="Pfam" id="PF08245"/>
    </source>
</evidence>
<dbReference type="PROSITE" id="PS01011">
    <property type="entry name" value="FOLYLPOLYGLU_SYNT_1"/>
    <property type="match status" value="1"/>
</dbReference>
<evidence type="ECO:0000256" key="2">
    <source>
        <dbReference type="ARBA" id="ARBA00008276"/>
    </source>
</evidence>
<dbReference type="InterPro" id="IPR036615">
    <property type="entry name" value="Mur_ligase_C_dom_sf"/>
</dbReference>
<dbReference type="InterPro" id="IPR001645">
    <property type="entry name" value="Folylpolyglutamate_synth"/>
</dbReference>
<dbReference type="FunFam" id="3.40.1190.10:FF:000011">
    <property type="entry name" value="Folylpolyglutamate synthase/dihydrofolate synthase"/>
    <property type="match status" value="1"/>
</dbReference>
<comment type="catalytic activity">
    <reaction evidence="9">
        <text>(6S)-5,6,7,8-tetrahydrofolyl-(gamma-L-Glu)(n) + L-glutamate + ATP = (6S)-5,6,7,8-tetrahydrofolyl-(gamma-L-Glu)(n+1) + ADP + phosphate + H(+)</text>
        <dbReference type="Rhea" id="RHEA:10580"/>
        <dbReference type="Rhea" id="RHEA-COMP:14738"/>
        <dbReference type="Rhea" id="RHEA-COMP:14740"/>
        <dbReference type="ChEBI" id="CHEBI:15378"/>
        <dbReference type="ChEBI" id="CHEBI:29985"/>
        <dbReference type="ChEBI" id="CHEBI:30616"/>
        <dbReference type="ChEBI" id="CHEBI:43474"/>
        <dbReference type="ChEBI" id="CHEBI:141005"/>
        <dbReference type="ChEBI" id="CHEBI:456216"/>
        <dbReference type="EC" id="6.3.2.17"/>
    </reaction>
</comment>
<dbReference type="InterPro" id="IPR018109">
    <property type="entry name" value="Folylpolyglutamate_synth_CS"/>
</dbReference>
<accession>A0A3D2XB06</accession>
<dbReference type="GO" id="GO:0005524">
    <property type="term" value="F:ATP binding"/>
    <property type="evidence" value="ECO:0007669"/>
    <property type="project" value="UniProtKB-KW"/>
</dbReference>
<keyword evidence="7" id="KW-0067">ATP-binding</keyword>
<dbReference type="EMBL" id="DPVV01000532">
    <property type="protein sequence ID" value="HCL03927.1"/>
    <property type="molecule type" value="Genomic_DNA"/>
</dbReference>
<dbReference type="GO" id="GO:0008841">
    <property type="term" value="F:dihydrofolate synthase activity"/>
    <property type="evidence" value="ECO:0007669"/>
    <property type="project" value="TreeGrafter"/>
</dbReference>
<dbReference type="PANTHER" id="PTHR11136:SF0">
    <property type="entry name" value="DIHYDROFOLATE SYNTHETASE-RELATED"/>
    <property type="match status" value="1"/>
</dbReference>
<name>A0A3D2XB06_9FIRM</name>
<keyword evidence="5" id="KW-0479">Metal-binding</keyword>
<gene>
    <name evidence="11" type="ORF">DHW61_16225</name>
</gene>
<organism evidence="11 12">
    <name type="scientific">Lachnoclostridium phytofermentans</name>
    <dbReference type="NCBI Taxonomy" id="66219"/>
    <lineage>
        <taxon>Bacteria</taxon>
        <taxon>Bacillati</taxon>
        <taxon>Bacillota</taxon>
        <taxon>Clostridia</taxon>
        <taxon>Lachnospirales</taxon>
        <taxon>Lachnospiraceae</taxon>
    </lineage>
</organism>
<dbReference type="PROSITE" id="PS01012">
    <property type="entry name" value="FOLYLPOLYGLU_SYNT_2"/>
    <property type="match status" value="1"/>
</dbReference>
<proteinExistence type="inferred from homology"/>
<dbReference type="SUPFAM" id="SSF53623">
    <property type="entry name" value="MurD-like peptide ligases, catalytic domain"/>
    <property type="match status" value="1"/>
</dbReference>
<dbReference type="GO" id="GO:0046872">
    <property type="term" value="F:metal ion binding"/>
    <property type="evidence" value="ECO:0007669"/>
    <property type="project" value="UniProtKB-KW"/>
</dbReference>
<dbReference type="Pfam" id="PF08245">
    <property type="entry name" value="Mur_ligase_M"/>
    <property type="match status" value="1"/>
</dbReference>
<dbReference type="SUPFAM" id="SSF53244">
    <property type="entry name" value="MurD-like peptide ligases, peptide-binding domain"/>
    <property type="match status" value="1"/>
</dbReference>
<protein>
    <recommendedName>
        <fullName evidence="3">tetrahydrofolate synthase</fullName>
        <ecNumber evidence="3">6.3.2.17</ecNumber>
    </recommendedName>
</protein>
<feature type="non-terminal residue" evidence="11">
    <location>
        <position position="318"/>
    </location>
</feature>
<evidence type="ECO:0000313" key="12">
    <source>
        <dbReference type="Proteomes" id="UP000262969"/>
    </source>
</evidence>
<comment type="similarity">
    <text evidence="2">Belongs to the folylpolyglutamate synthase family.</text>
</comment>
<dbReference type="GO" id="GO:0005737">
    <property type="term" value="C:cytoplasm"/>
    <property type="evidence" value="ECO:0007669"/>
    <property type="project" value="TreeGrafter"/>
</dbReference>
<evidence type="ECO:0000256" key="1">
    <source>
        <dbReference type="ARBA" id="ARBA00001946"/>
    </source>
</evidence>
<dbReference type="InterPro" id="IPR013221">
    <property type="entry name" value="Mur_ligase_cen"/>
</dbReference>
<evidence type="ECO:0000313" key="11">
    <source>
        <dbReference type="EMBL" id="HCL03927.1"/>
    </source>
</evidence>
<feature type="domain" description="Mur ligase central" evidence="10">
    <location>
        <begin position="44"/>
        <end position="264"/>
    </location>
</feature>
<dbReference type="Proteomes" id="UP000262969">
    <property type="component" value="Unassembled WGS sequence"/>
</dbReference>
<keyword evidence="4" id="KW-0436">Ligase</keyword>
<dbReference type="PANTHER" id="PTHR11136">
    <property type="entry name" value="FOLYLPOLYGLUTAMATE SYNTHASE-RELATED"/>
    <property type="match status" value="1"/>
</dbReference>
<evidence type="ECO:0000256" key="5">
    <source>
        <dbReference type="ARBA" id="ARBA00022723"/>
    </source>
</evidence>